<dbReference type="Proteomes" id="UP000467193">
    <property type="component" value="Chromosome"/>
</dbReference>
<gene>
    <name evidence="4" type="ORF">MSEDJ_18740</name>
</gene>
<evidence type="ECO:0000313" key="5">
    <source>
        <dbReference type="Proteomes" id="UP000467193"/>
    </source>
</evidence>
<proteinExistence type="predicted"/>
<dbReference type="RefSeq" id="WP_163796626.1">
    <property type="nucleotide sequence ID" value="NZ_AP022588.1"/>
</dbReference>
<dbReference type="EMBL" id="AP022588">
    <property type="protein sequence ID" value="BBY27778.1"/>
    <property type="molecule type" value="Genomic_DNA"/>
</dbReference>
<keyword evidence="2" id="KW-1133">Transmembrane helix</keyword>
<dbReference type="AlphaFoldDB" id="A0A7I7QN08"/>
<keyword evidence="2" id="KW-0472">Membrane</keyword>
<dbReference type="KEGG" id="msei:MSEDJ_18740"/>
<protein>
    <recommendedName>
        <fullName evidence="6">Cellulose biosynthesis cyclic di-GMP-binding regulatory protein BcsB</fullName>
    </recommendedName>
</protein>
<reference evidence="4 5" key="1">
    <citation type="journal article" date="2019" name="Emerg. Microbes Infect.">
        <title>Comprehensive subspecies identification of 175 nontuberculous mycobacteria species based on 7547 genomic profiles.</title>
        <authorList>
            <person name="Matsumoto Y."/>
            <person name="Kinjo T."/>
            <person name="Motooka D."/>
            <person name="Nabeya D."/>
            <person name="Jung N."/>
            <person name="Uechi K."/>
            <person name="Horii T."/>
            <person name="Iida T."/>
            <person name="Fujita J."/>
            <person name="Nakamura S."/>
        </authorList>
    </citation>
    <scope>NUCLEOTIDE SEQUENCE [LARGE SCALE GENOMIC DNA]</scope>
    <source>
        <strain evidence="4 5">JCM 17899</strain>
    </source>
</reference>
<evidence type="ECO:0000256" key="2">
    <source>
        <dbReference type="SAM" id="Phobius"/>
    </source>
</evidence>
<feature type="region of interest" description="Disordered" evidence="1">
    <location>
        <begin position="30"/>
        <end position="54"/>
    </location>
</feature>
<evidence type="ECO:0008006" key="6">
    <source>
        <dbReference type="Google" id="ProtNLM"/>
    </source>
</evidence>
<evidence type="ECO:0000313" key="4">
    <source>
        <dbReference type="EMBL" id="BBY27778.1"/>
    </source>
</evidence>
<keyword evidence="5" id="KW-1185">Reference proteome</keyword>
<keyword evidence="3" id="KW-0732">Signal</keyword>
<feature type="transmembrane region" description="Helical" evidence="2">
    <location>
        <begin position="621"/>
        <end position="643"/>
    </location>
</feature>
<name>A0A7I7QN08_9MYCO</name>
<keyword evidence="2" id="KW-0812">Transmembrane</keyword>
<feature type="chain" id="PRO_5029453744" description="Cellulose biosynthesis cyclic di-GMP-binding regulatory protein BcsB" evidence="3">
    <location>
        <begin position="30"/>
        <end position="650"/>
    </location>
</feature>
<sequence length="650" mass="66864">MKSVFKALAAPLVVGTVAALTYTAPVATAEPSATPMSESADAGVPGPPSVTPPLTWSQLGLPNRMELIGANQPAEAAVPVPAGVGPTVLVGQIGSVVNVVNGRVDVLDGRGVVLGSIVVPADLATVPFTVDLAAAQVTDGRAPLRFVLRDANPSLDSCSQPPSVTLDQLSTSFSGPTPDPVTVADFLPGYLDQVVVQVGAAPTTSQQQAALDLVAELTHLYRPMPVRVDIATVDGVLPPTGLSRRVIAIRDGGDAGMVVENPGTPAAVLAINGTGEQLVQQVDMFADRRFALAQTPSAAVLEATRDRAQSTNIKTFGQLGMTGQTSALGVTTMYAGFDVSAFGVGPVTNAQVHLKATYTPVIGGEGSVLIRSGSTVLATHRLDGSGRLDLTGDIPAESITSNVGMALEIRYVPRQECAPMNDRITFALDPSSTVTVTPGIRNRGGFPVLPMAFTPDFDVAIDGPDGIRFAGQAINLMGQQTGMTLRPQLVTFADAAASGAGLLAVTSGEQLASAGMNPPLLPGASTSAGVNGSPDTEIDVNGALGVVQSFTQNGRTVLAISGTGDWSLVDRSFDYIRGLPNRWSSLTGDVVATGPAGQAVNLTVREGGGMLNEYPGDGWKWWVWVSVALGVIVVLGAGVLVVVRRRRVGH</sequence>
<organism evidence="4 5">
    <name type="scientific">Mycolicibacterium sediminis</name>
    <dbReference type="NCBI Taxonomy" id="1286180"/>
    <lineage>
        <taxon>Bacteria</taxon>
        <taxon>Bacillati</taxon>
        <taxon>Actinomycetota</taxon>
        <taxon>Actinomycetes</taxon>
        <taxon>Mycobacteriales</taxon>
        <taxon>Mycobacteriaceae</taxon>
        <taxon>Mycolicibacterium</taxon>
    </lineage>
</organism>
<evidence type="ECO:0000256" key="1">
    <source>
        <dbReference type="SAM" id="MobiDB-lite"/>
    </source>
</evidence>
<evidence type="ECO:0000256" key="3">
    <source>
        <dbReference type="SAM" id="SignalP"/>
    </source>
</evidence>
<accession>A0A7I7QN08</accession>
<feature type="signal peptide" evidence="3">
    <location>
        <begin position="1"/>
        <end position="29"/>
    </location>
</feature>